<dbReference type="Proteomes" id="UP000199666">
    <property type="component" value="Unassembled WGS sequence"/>
</dbReference>
<dbReference type="Gene3D" id="2.60.40.1120">
    <property type="entry name" value="Carboxypeptidase-like, regulatory domain"/>
    <property type="match status" value="1"/>
</dbReference>
<dbReference type="PANTHER" id="PTHR30329:SF21">
    <property type="entry name" value="LIPOPROTEIN YIAD-RELATED"/>
    <property type="match status" value="1"/>
</dbReference>
<comment type="subcellular location">
    <subcellularLocation>
        <location evidence="1">Cell outer membrane</location>
    </subcellularLocation>
</comment>
<protein>
    <submittedName>
        <fullName evidence="7">OmpA family protein</fullName>
    </submittedName>
</protein>
<dbReference type="Pfam" id="PF00691">
    <property type="entry name" value="OmpA"/>
    <property type="match status" value="1"/>
</dbReference>
<dbReference type="SUPFAM" id="SSF103088">
    <property type="entry name" value="OmpA-like"/>
    <property type="match status" value="1"/>
</dbReference>
<dbReference type="AlphaFoldDB" id="A0A1I2ZKU8"/>
<dbReference type="STRING" id="414048.SAMN04489864_110100"/>
<sequence>MKTFKLLILLLIGLSIQFAKAQDTTAPVHPNWHFSPRVGYDFPKYQNNLPYIDYKGGMDLGLSIDHYWTWLGLGVDFDYIKNKPKSTYPTTNLSNSLSAPLTSFSTVENSISRTFAGLGPDFRYQNKNGKFSAELNTRVGLAYIKGGRTEVRETTTILNQLLNFHAGYDTKKLLSAKGQLKANYFFNDYLGVNVGAYYLQHFNTPELVDPVWNASASYQPLRSTPTSNTYNGLRVDRVKPCNCDIASIGAFAGIIVRIPTKPKEKPSPLNYTLKITAKDKYTKTLLPETEVQIKNNTGAVVYSGITNKVGEVIFNNVTAADYVAFGTLYNSPLDAAMVGKTEFKNGAVVSKDIFYGNRNFIIKGKIFACNTATPLLSTNVVLENVEKAFKKTTLTDAQGSFVFQLPEIGKYTLYGKKDNYFSQYEEITASNYDRDKHLFIKLEMCAELIDCDKAIRLNNILFDLDKYVIKESAKPELNRLVRFMKDNSTVRVELSSHTDSRASSEYNQILSQNRANASVDYIVSQGIARDRIVAKGYGESKLLNGCADGVSCTEAQHAINRRTEMKVICNDKK</sequence>
<dbReference type="InterPro" id="IPR006664">
    <property type="entry name" value="OMP_bac"/>
</dbReference>
<dbReference type="InterPro" id="IPR006665">
    <property type="entry name" value="OmpA-like"/>
</dbReference>
<dbReference type="PROSITE" id="PS51123">
    <property type="entry name" value="OMPA_2"/>
    <property type="match status" value="1"/>
</dbReference>
<keyword evidence="8" id="KW-1185">Reference proteome</keyword>
<evidence type="ECO:0000256" key="1">
    <source>
        <dbReference type="ARBA" id="ARBA00004442"/>
    </source>
</evidence>
<reference evidence="7 8" key="1">
    <citation type="submission" date="2016-10" db="EMBL/GenBank/DDBJ databases">
        <authorList>
            <person name="de Groot N.N."/>
        </authorList>
    </citation>
    <scope>NUCLEOTIDE SEQUENCE [LARGE SCALE GENOMIC DNA]</scope>
    <source>
        <strain evidence="7 8">DSM 18684</strain>
    </source>
</reference>
<proteinExistence type="predicted"/>
<dbReference type="Gene3D" id="3.30.1330.60">
    <property type="entry name" value="OmpA-like domain"/>
    <property type="match status" value="1"/>
</dbReference>
<dbReference type="RefSeq" id="WP_090996562.1">
    <property type="nucleotide sequence ID" value="NZ_FOPP01000010.1"/>
</dbReference>
<gene>
    <name evidence="7" type="ORF">SAMN04489864_110100</name>
</gene>
<feature type="chain" id="PRO_5011761861" evidence="5">
    <location>
        <begin position="22"/>
        <end position="573"/>
    </location>
</feature>
<dbReference type="PANTHER" id="PTHR30329">
    <property type="entry name" value="STATOR ELEMENT OF FLAGELLAR MOTOR COMPLEX"/>
    <property type="match status" value="1"/>
</dbReference>
<keyword evidence="5" id="KW-0732">Signal</keyword>
<accession>A0A1I2ZKU8</accession>
<dbReference type="PRINTS" id="PR01021">
    <property type="entry name" value="OMPADOMAIN"/>
</dbReference>
<feature type="domain" description="OmpA-like" evidence="6">
    <location>
        <begin position="449"/>
        <end position="571"/>
    </location>
</feature>
<dbReference type="SUPFAM" id="SSF49478">
    <property type="entry name" value="Cna protein B-type domain"/>
    <property type="match status" value="1"/>
</dbReference>
<name>A0A1I2ZKU8_9SPHI</name>
<keyword evidence="3" id="KW-0998">Cell outer membrane</keyword>
<dbReference type="OrthoDB" id="9809364at2"/>
<evidence type="ECO:0000256" key="3">
    <source>
        <dbReference type="ARBA" id="ARBA00023237"/>
    </source>
</evidence>
<evidence type="ECO:0000259" key="6">
    <source>
        <dbReference type="PROSITE" id="PS51123"/>
    </source>
</evidence>
<dbReference type="InterPro" id="IPR036737">
    <property type="entry name" value="OmpA-like_sf"/>
</dbReference>
<dbReference type="GO" id="GO:0009279">
    <property type="term" value="C:cell outer membrane"/>
    <property type="evidence" value="ECO:0007669"/>
    <property type="project" value="UniProtKB-SubCell"/>
</dbReference>
<feature type="signal peptide" evidence="5">
    <location>
        <begin position="1"/>
        <end position="21"/>
    </location>
</feature>
<evidence type="ECO:0000313" key="7">
    <source>
        <dbReference type="EMBL" id="SFH38275.1"/>
    </source>
</evidence>
<evidence type="ECO:0000313" key="8">
    <source>
        <dbReference type="Proteomes" id="UP000199666"/>
    </source>
</evidence>
<dbReference type="InterPro" id="IPR050330">
    <property type="entry name" value="Bact_OuterMem_StrucFunc"/>
</dbReference>
<organism evidence="7 8">
    <name type="scientific">Pedobacter insulae</name>
    <dbReference type="NCBI Taxonomy" id="414048"/>
    <lineage>
        <taxon>Bacteria</taxon>
        <taxon>Pseudomonadati</taxon>
        <taxon>Bacteroidota</taxon>
        <taxon>Sphingobacteriia</taxon>
        <taxon>Sphingobacteriales</taxon>
        <taxon>Sphingobacteriaceae</taxon>
        <taxon>Pedobacter</taxon>
    </lineage>
</organism>
<dbReference type="EMBL" id="FOPP01000010">
    <property type="protein sequence ID" value="SFH38275.1"/>
    <property type="molecule type" value="Genomic_DNA"/>
</dbReference>
<evidence type="ECO:0000256" key="2">
    <source>
        <dbReference type="ARBA" id="ARBA00023136"/>
    </source>
</evidence>
<keyword evidence="2 4" id="KW-0472">Membrane</keyword>
<evidence type="ECO:0000256" key="5">
    <source>
        <dbReference type="SAM" id="SignalP"/>
    </source>
</evidence>
<evidence type="ECO:0000256" key="4">
    <source>
        <dbReference type="PROSITE-ProRule" id="PRU00473"/>
    </source>
</evidence>
<dbReference type="CDD" id="cd07185">
    <property type="entry name" value="OmpA_C-like"/>
    <property type="match status" value="1"/>
</dbReference>